<dbReference type="Proteomes" id="UP000261212">
    <property type="component" value="Unassembled WGS sequence"/>
</dbReference>
<gene>
    <name evidence="1" type="ORF">DW687_05325</name>
</gene>
<reference evidence="1 2" key="1">
    <citation type="submission" date="2018-08" db="EMBL/GenBank/DDBJ databases">
        <title>A genome reference for cultivated species of the human gut microbiota.</title>
        <authorList>
            <person name="Zou Y."/>
            <person name="Xue W."/>
            <person name="Luo G."/>
        </authorList>
    </citation>
    <scope>NUCLEOTIDE SEQUENCE [LARGE SCALE GENOMIC DNA]</scope>
    <source>
        <strain evidence="1 2">AM25-6</strain>
    </source>
</reference>
<comment type="caution">
    <text evidence="1">The sequence shown here is derived from an EMBL/GenBank/DDBJ whole genome shotgun (WGS) entry which is preliminary data.</text>
</comment>
<sequence length="126" mass="14322">MNKDDLLNKASEFLGEATEKARQFSSEALEASKSFAESAKKTIQAEKLDYEISRKYREIGKLVYSAYEEEGSYEHVADELCEEINALFDQIIAIKLGEDADVSDEEKEGIIEEVNDIIEEDNEDEE</sequence>
<dbReference type="AlphaFoldDB" id="A0A3E3DZS1"/>
<organism evidence="1 2">
    <name type="scientific">Anaerofustis stercorihominis</name>
    <dbReference type="NCBI Taxonomy" id="214853"/>
    <lineage>
        <taxon>Bacteria</taxon>
        <taxon>Bacillati</taxon>
        <taxon>Bacillota</taxon>
        <taxon>Clostridia</taxon>
        <taxon>Eubacteriales</taxon>
        <taxon>Eubacteriaceae</taxon>
        <taxon>Anaerofustis</taxon>
    </lineage>
</organism>
<name>A0A3E3DZS1_9FIRM</name>
<proteinExistence type="predicted"/>
<accession>A0A3E3DZS1</accession>
<dbReference type="GeneID" id="97999799"/>
<dbReference type="RefSeq" id="WP_039944646.1">
    <property type="nucleotide sequence ID" value="NZ_CABKNJ010000005.1"/>
</dbReference>
<evidence type="ECO:0000313" key="1">
    <source>
        <dbReference type="EMBL" id="RGD74188.1"/>
    </source>
</evidence>
<evidence type="ECO:0000313" key="2">
    <source>
        <dbReference type="Proteomes" id="UP000261212"/>
    </source>
</evidence>
<dbReference type="EMBL" id="QUSM01000003">
    <property type="protein sequence ID" value="RGD74188.1"/>
    <property type="molecule type" value="Genomic_DNA"/>
</dbReference>
<protein>
    <submittedName>
        <fullName evidence="1">Uncharacterized protein</fullName>
    </submittedName>
</protein>